<feature type="transmembrane region" description="Helical" evidence="1">
    <location>
        <begin position="76"/>
        <end position="96"/>
    </location>
</feature>
<evidence type="ECO:0000256" key="1">
    <source>
        <dbReference type="SAM" id="Phobius"/>
    </source>
</evidence>
<accession>A0A5C8D769</accession>
<comment type="caution">
    <text evidence="2">The sequence shown here is derived from an EMBL/GenBank/DDBJ whole genome shotgun (WGS) entry which is preliminary data.</text>
</comment>
<feature type="transmembrane region" description="Helical" evidence="1">
    <location>
        <begin position="102"/>
        <end position="124"/>
    </location>
</feature>
<proteinExistence type="predicted"/>
<dbReference type="RefSeq" id="WP_147739086.1">
    <property type="nucleotide sequence ID" value="NZ_SAXU01000001.1"/>
</dbReference>
<sequence length="148" mass="17369">MKTILFKLIICLIIFFIISLLLSFTNIKNLNIDFINIQDILFTVIGIVFSVGYSVIIGFSLSGIKNEEYLNSFRKDLNNISIAFIIYFMLSILVYILSKIDFGLTFINIFCVLTLIYIIIFLIYNFHRLQETKMQIEDRLQKENNKNK</sequence>
<feature type="transmembrane region" description="Helical" evidence="1">
    <location>
        <begin position="5"/>
        <end position="25"/>
    </location>
</feature>
<protein>
    <recommendedName>
        <fullName evidence="4">DUF3021 domain-containing protein</fullName>
    </recommendedName>
</protein>
<evidence type="ECO:0000313" key="3">
    <source>
        <dbReference type="Proteomes" id="UP000324638"/>
    </source>
</evidence>
<evidence type="ECO:0008006" key="4">
    <source>
        <dbReference type="Google" id="ProtNLM"/>
    </source>
</evidence>
<evidence type="ECO:0000313" key="2">
    <source>
        <dbReference type="EMBL" id="TXJ21056.1"/>
    </source>
</evidence>
<organism evidence="2 3">
    <name type="scientific">Brachyspira aalborgi</name>
    <dbReference type="NCBI Taxonomy" id="29522"/>
    <lineage>
        <taxon>Bacteria</taxon>
        <taxon>Pseudomonadati</taxon>
        <taxon>Spirochaetota</taxon>
        <taxon>Spirochaetia</taxon>
        <taxon>Brachyspirales</taxon>
        <taxon>Brachyspiraceae</taxon>
        <taxon>Brachyspira</taxon>
    </lineage>
</organism>
<name>A0A5C8D769_9SPIR</name>
<dbReference type="AlphaFoldDB" id="A0A5C8D769"/>
<reference evidence="2 3" key="1">
    <citation type="journal article" date="1992" name="Lakartidningen">
        <title>[Penicillin V and not amoxicillin is the first choice preparation in acute otitis].</title>
        <authorList>
            <person name="Kamme C."/>
            <person name="Lundgren K."/>
            <person name="Prellner K."/>
        </authorList>
    </citation>
    <scope>NUCLEOTIDE SEQUENCE [LARGE SCALE GENOMIC DNA]</scope>
    <source>
        <strain evidence="2 3">513A</strain>
    </source>
</reference>
<dbReference type="EMBL" id="SAXU01000001">
    <property type="protein sequence ID" value="TXJ21056.1"/>
    <property type="molecule type" value="Genomic_DNA"/>
</dbReference>
<dbReference type="Proteomes" id="UP000324638">
    <property type="component" value="Unassembled WGS sequence"/>
</dbReference>
<keyword evidence="1" id="KW-1133">Transmembrane helix</keyword>
<gene>
    <name evidence="2" type="ORF">EPJ79_07970</name>
</gene>
<keyword evidence="1" id="KW-0812">Transmembrane</keyword>
<keyword evidence="1" id="KW-0472">Membrane</keyword>
<feature type="transmembrane region" description="Helical" evidence="1">
    <location>
        <begin position="40"/>
        <end position="64"/>
    </location>
</feature>